<keyword evidence="3" id="KW-0963">Cytoplasm</keyword>
<evidence type="ECO:0000256" key="4">
    <source>
        <dbReference type="ARBA" id="ARBA00022574"/>
    </source>
</evidence>
<evidence type="ECO:0000313" key="12">
    <source>
        <dbReference type="Proteomes" id="UP001642409"/>
    </source>
</evidence>
<name>A0AA86QHJ4_9EUKA</name>
<evidence type="ECO:0000256" key="3">
    <source>
        <dbReference type="ARBA" id="ARBA00022490"/>
    </source>
</evidence>
<evidence type="ECO:0000256" key="6">
    <source>
        <dbReference type="ARBA" id="ARBA00022846"/>
    </source>
</evidence>
<dbReference type="InterPro" id="IPR011047">
    <property type="entry name" value="Quinoprotein_ADH-like_sf"/>
</dbReference>
<comment type="caution">
    <text evidence="10">The sequence shown here is derived from an EMBL/GenBank/DDBJ whole genome shotgun (WGS) entry which is preliminary data.</text>
</comment>
<keyword evidence="4 9" id="KW-0853">WD repeat</keyword>
<evidence type="ECO:0000256" key="5">
    <source>
        <dbReference type="ARBA" id="ARBA00022737"/>
    </source>
</evidence>
<keyword evidence="5" id="KW-0677">Repeat</keyword>
<dbReference type="InterPro" id="IPR050630">
    <property type="entry name" value="WD_repeat_EMAP"/>
</dbReference>
<dbReference type="GO" id="GO:0031514">
    <property type="term" value="C:motile cilium"/>
    <property type="evidence" value="ECO:0007669"/>
    <property type="project" value="UniProtKB-SubCell"/>
</dbReference>
<keyword evidence="6" id="KW-0969">Cilium</keyword>
<comment type="similarity">
    <text evidence="7">Belongs to the CFAP52 family.</text>
</comment>
<protein>
    <recommendedName>
        <fullName evidence="8">Cilia- and flagella-associated protein 52</fullName>
    </recommendedName>
</protein>
<evidence type="ECO:0000256" key="7">
    <source>
        <dbReference type="ARBA" id="ARBA00029456"/>
    </source>
</evidence>
<dbReference type="PANTHER" id="PTHR13720">
    <property type="entry name" value="WD-40 REPEAT PROTEIN"/>
    <property type="match status" value="1"/>
</dbReference>
<dbReference type="InterPro" id="IPR001680">
    <property type="entry name" value="WD40_rpt"/>
</dbReference>
<dbReference type="Pfam" id="PF00400">
    <property type="entry name" value="WD40"/>
    <property type="match status" value="1"/>
</dbReference>
<dbReference type="EMBL" id="CAXDID020000274">
    <property type="protein sequence ID" value="CAL6068673.1"/>
    <property type="molecule type" value="Genomic_DNA"/>
</dbReference>
<sequence>MTLELLQQTGMSLINQPFAATQQFTVQAAGRSIVVVDSNGQKIFPGHSKYINAVCARDNIMASSQDGCICIWDQQGQACVIPTPESARWLDFSLDSKFLAVTYMSGLTECYECASLLKIGQFTGHKRAQSCYFVAWGQCDKQNLFITSDHNRINMHMVVYDRATLQYGLKSEAISLPASGLDREFTCGAVSYPYCYCGTPSGEVGVFNLQSKCFRQILRYFQGKVQNIIVLNSDTIAISSQKGDLLTLAGKDINLQVSSEALLDCGIAFIQSRPGTLFVVGLNGSVITFNLIGQQIGEKVEHVQSHADFNRDGHQNLPGQANYLKTTPHDRQTRAQESSTGFVAFSIDLNSLQVIQAFPVAPFVETAILTDNNTEILIGGTESGFVQAWDRGVLLGQFKSSGRCGGLCCVGNLIYTAFDNFLHIFEWQNGFVLKNKIPVAAMSSIACSEQLLACGCTDGKIFIFDSQTYQIISKITDYGSPVTAILFDLVVPHILHVANQQGFITAYDLMHNCQRLKHRQTGSSITNMSQINDGRYEIVTSNLDGTIRFFDFDVQDPVQIVKMPPGCVIKGKLFVDVHGDRLIAGGCYMDADEVLLCMRMGQSGWEPAGSQLTNGIQIGSLKIKNNIYVSGIGGELAVYEWI</sequence>
<evidence type="ECO:0000256" key="1">
    <source>
        <dbReference type="ARBA" id="ARBA00004230"/>
    </source>
</evidence>
<evidence type="ECO:0000313" key="11">
    <source>
        <dbReference type="EMBL" id="CAL6068673.1"/>
    </source>
</evidence>
<reference evidence="10" key="1">
    <citation type="submission" date="2023-06" db="EMBL/GenBank/DDBJ databases">
        <authorList>
            <person name="Kurt Z."/>
        </authorList>
    </citation>
    <scope>NUCLEOTIDE SEQUENCE</scope>
</reference>
<evidence type="ECO:0000256" key="2">
    <source>
        <dbReference type="ARBA" id="ARBA00004496"/>
    </source>
</evidence>
<dbReference type="Gene3D" id="2.130.10.10">
    <property type="entry name" value="YVTN repeat-like/Quinoprotein amine dehydrogenase"/>
    <property type="match status" value="2"/>
</dbReference>
<dbReference type="PANTHER" id="PTHR13720:SF14">
    <property type="entry name" value="CILIA- AND FLAGELLA-ASSOCIATED PROTEIN 52"/>
    <property type="match status" value="1"/>
</dbReference>
<evidence type="ECO:0000313" key="10">
    <source>
        <dbReference type="EMBL" id="CAI9954708.1"/>
    </source>
</evidence>
<dbReference type="PROSITE" id="PS50082">
    <property type="entry name" value="WD_REPEATS_2"/>
    <property type="match status" value="1"/>
</dbReference>
<organism evidence="10">
    <name type="scientific">Hexamita inflata</name>
    <dbReference type="NCBI Taxonomy" id="28002"/>
    <lineage>
        <taxon>Eukaryota</taxon>
        <taxon>Metamonada</taxon>
        <taxon>Diplomonadida</taxon>
        <taxon>Hexamitidae</taxon>
        <taxon>Hexamitinae</taxon>
        <taxon>Hexamita</taxon>
    </lineage>
</organism>
<proteinExistence type="inferred from homology"/>
<dbReference type="SUPFAM" id="SSF50978">
    <property type="entry name" value="WD40 repeat-like"/>
    <property type="match status" value="1"/>
</dbReference>
<dbReference type="InterPro" id="IPR036322">
    <property type="entry name" value="WD40_repeat_dom_sf"/>
</dbReference>
<dbReference type="SMART" id="SM00320">
    <property type="entry name" value="WD40"/>
    <property type="match status" value="4"/>
</dbReference>
<accession>A0AA86QHJ4</accession>
<feature type="repeat" description="WD" evidence="9">
    <location>
        <begin position="44"/>
        <end position="73"/>
    </location>
</feature>
<reference evidence="11 12" key="2">
    <citation type="submission" date="2024-07" db="EMBL/GenBank/DDBJ databases">
        <authorList>
            <person name="Akdeniz Z."/>
        </authorList>
    </citation>
    <scope>NUCLEOTIDE SEQUENCE [LARGE SCALE GENOMIC DNA]</scope>
</reference>
<dbReference type="AlphaFoldDB" id="A0AA86QHJ4"/>
<gene>
    <name evidence="10" type="ORF">HINF_LOCUS42353</name>
    <name evidence="11" type="ORF">HINF_LOCUS53615</name>
</gene>
<evidence type="ECO:0000256" key="9">
    <source>
        <dbReference type="PROSITE-ProRule" id="PRU00221"/>
    </source>
</evidence>
<comment type="subcellular location">
    <subcellularLocation>
        <location evidence="1">Cell projection</location>
        <location evidence="1">Cilium</location>
        <location evidence="1">Flagellum</location>
    </subcellularLocation>
    <subcellularLocation>
        <location evidence="2">Cytoplasm</location>
    </subcellularLocation>
</comment>
<dbReference type="InterPro" id="IPR015943">
    <property type="entry name" value="WD40/YVTN_repeat-like_dom_sf"/>
</dbReference>
<keyword evidence="6" id="KW-0966">Cell projection</keyword>
<dbReference type="EMBL" id="CATOUU010000850">
    <property type="protein sequence ID" value="CAI9954708.1"/>
    <property type="molecule type" value="Genomic_DNA"/>
</dbReference>
<dbReference type="Proteomes" id="UP001642409">
    <property type="component" value="Unassembled WGS sequence"/>
</dbReference>
<dbReference type="SUPFAM" id="SSF50998">
    <property type="entry name" value="Quinoprotein alcohol dehydrogenase-like"/>
    <property type="match status" value="1"/>
</dbReference>
<dbReference type="GO" id="GO:0005930">
    <property type="term" value="C:axoneme"/>
    <property type="evidence" value="ECO:0007669"/>
    <property type="project" value="UniProtKB-ARBA"/>
</dbReference>
<keyword evidence="12" id="KW-1185">Reference proteome</keyword>
<evidence type="ECO:0000256" key="8">
    <source>
        <dbReference type="ARBA" id="ARBA00029552"/>
    </source>
</evidence>
<keyword evidence="6" id="KW-0282">Flagellum</keyword>